<dbReference type="EMBL" id="JAGKHQ010000018">
    <property type="protein sequence ID" value="KAG7485324.1"/>
    <property type="molecule type" value="Genomic_DNA"/>
</dbReference>
<organism evidence="1 2">
    <name type="scientific">Solea senegalensis</name>
    <name type="common">Senegalese sole</name>
    <dbReference type="NCBI Taxonomy" id="28829"/>
    <lineage>
        <taxon>Eukaryota</taxon>
        <taxon>Metazoa</taxon>
        <taxon>Chordata</taxon>
        <taxon>Craniata</taxon>
        <taxon>Vertebrata</taxon>
        <taxon>Euteleostomi</taxon>
        <taxon>Actinopterygii</taxon>
        <taxon>Neopterygii</taxon>
        <taxon>Teleostei</taxon>
        <taxon>Neoteleostei</taxon>
        <taxon>Acanthomorphata</taxon>
        <taxon>Carangaria</taxon>
        <taxon>Pleuronectiformes</taxon>
        <taxon>Pleuronectoidei</taxon>
        <taxon>Soleidae</taxon>
        <taxon>Solea</taxon>
    </lineage>
</organism>
<accession>A0AAV6Q611</accession>
<evidence type="ECO:0000313" key="1">
    <source>
        <dbReference type="EMBL" id="KAG7485324.1"/>
    </source>
</evidence>
<comment type="caution">
    <text evidence="1">The sequence shown here is derived from an EMBL/GenBank/DDBJ whole genome shotgun (WGS) entry which is preliminary data.</text>
</comment>
<dbReference type="AlphaFoldDB" id="A0AAV6Q611"/>
<protein>
    <submittedName>
        <fullName evidence="1">Uncharacterized protein</fullName>
    </submittedName>
</protein>
<evidence type="ECO:0000313" key="2">
    <source>
        <dbReference type="Proteomes" id="UP000693946"/>
    </source>
</evidence>
<sequence>MAAKEAAAFIKEGATKTSSAEITTASIQLSMSFEKMLTHRTLDHTGVCSSTCDHYFHGNRELHQLQIEILLGHLMNWRHAEDHHCPAKAQLKWKQWHWRAAAASDVVITYTTDLVIILPQHKCALANFS</sequence>
<keyword evidence="2" id="KW-1185">Reference proteome</keyword>
<reference evidence="1 2" key="1">
    <citation type="journal article" date="2021" name="Sci. Rep.">
        <title>Chromosome anchoring in Senegalese sole (Solea senegalensis) reveals sex-associated markers and genome rearrangements in flatfish.</title>
        <authorList>
            <person name="Guerrero-Cozar I."/>
            <person name="Gomez-Garrido J."/>
            <person name="Berbel C."/>
            <person name="Martinez-Blanch J.F."/>
            <person name="Alioto T."/>
            <person name="Claros M.G."/>
            <person name="Gagnaire P.A."/>
            <person name="Manchado M."/>
        </authorList>
    </citation>
    <scope>NUCLEOTIDE SEQUENCE [LARGE SCALE GENOMIC DNA]</scope>
    <source>
        <strain evidence="1">Sse05_10M</strain>
    </source>
</reference>
<gene>
    <name evidence="1" type="ORF">JOB18_007955</name>
</gene>
<dbReference type="Proteomes" id="UP000693946">
    <property type="component" value="Linkage Group LG6"/>
</dbReference>
<proteinExistence type="predicted"/>
<name>A0AAV6Q611_SOLSE</name>